<feature type="domain" description="DinB-like" evidence="1">
    <location>
        <begin position="20"/>
        <end position="154"/>
    </location>
</feature>
<gene>
    <name evidence="2" type="ORF">HNQ77_002583</name>
</gene>
<dbReference type="SUPFAM" id="SSF109854">
    <property type="entry name" value="DinB/YfiT-like putative metalloenzymes"/>
    <property type="match status" value="1"/>
</dbReference>
<keyword evidence="3" id="KW-1185">Reference proteome</keyword>
<evidence type="ECO:0000313" key="2">
    <source>
        <dbReference type="EMBL" id="MBB6144627.1"/>
    </source>
</evidence>
<reference evidence="2 3" key="1">
    <citation type="submission" date="2020-08" db="EMBL/GenBank/DDBJ databases">
        <title>Genomic Encyclopedia of Type Strains, Phase IV (KMG-IV): sequencing the most valuable type-strain genomes for metagenomic binning, comparative biology and taxonomic classification.</title>
        <authorList>
            <person name="Goeker M."/>
        </authorList>
    </citation>
    <scope>NUCLEOTIDE SEQUENCE [LARGE SCALE GENOMIC DNA]</scope>
    <source>
        <strain evidence="2 3">DSM 103733</strain>
    </source>
</reference>
<dbReference type="OrthoDB" id="9793216at2"/>
<name>A0A841JVZ4_9BACT</name>
<dbReference type="Gene3D" id="1.20.120.450">
    <property type="entry name" value="dinb family like domain"/>
    <property type="match status" value="1"/>
</dbReference>
<sequence length="165" mass="18725">MSQINPYASNLGKDDPLKVLSATPRKIEQLIEDLGSERMDQPSAPGKWSPREIVCHLADTELAFAFRLRQTLAEGDHVIQPFDQEKWAANYAAYDAREALTLFCAIRNWNLALLRFTSEEQRSKTVTHPERGAMTFWIIVETLAGHDLNHLTQLQVIARNFAPAH</sequence>
<dbReference type="InterPro" id="IPR034660">
    <property type="entry name" value="DinB/YfiT-like"/>
</dbReference>
<dbReference type="InterPro" id="IPR024775">
    <property type="entry name" value="DinB-like"/>
</dbReference>
<evidence type="ECO:0000313" key="3">
    <source>
        <dbReference type="Proteomes" id="UP000538666"/>
    </source>
</evidence>
<dbReference type="EMBL" id="JACHEK010000005">
    <property type="protein sequence ID" value="MBB6144627.1"/>
    <property type="molecule type" value="Genomic_DNA"/>
</dbReference>
<dbReference type="Pfam" id="PF12867">
    <property type="entry name" value="DinB_2"/>
    <property type="match status" value="1"/>
</dbReference>
<protein>
    <submittedName>
        <fullName evidence="2">Putative damage-inducible protein DinB</fullName>
    </submittedName>
</protein>
<dbReference type="Proteomes" id="UP000538666">
    <property type="component" value="Unassembled WGS sequence"/>
</dbReference>
<comment type="caution">
    <text evidence="2">The sequence shown here is derived from an EMBL/GenBank/DDBJ whole genome shotgun (WGS) entry which is preliminary data.</text>
</comment>
<organism evidence="2 3">
    <name type="scientific">Silvibacterium bohemicum</name>
    <dbReference type="NCBI Taxonomy" id="1577686"/>
    <lineage>
        <taxon>Bacteria</taxon>
        <taxon>Pseudomonadati</taxon>
        <taxon>Acidobacteriota</taxon>
        <taxon>Terriglobia</taxon>
        <taxon>Terriglobales</taxon>
        <taxon>Acidobacteriaceae</taxon>
        <taxon>Silvibacterium</taxon>
    </lineage>
</organism>
<proteinExistence type="predicted"/>
<evidence type="ECO:0000259" key="1">
    <source>
        <dbReference type="Pfam" id="PF12867"/>
    </source>
</evidence>
<accession>A0A841JVZ4</accession>
<dbReference type="AlphaFoldDB" id="A0A841JVZ4"/>
<dbReference type="RefSeq" id="WP_050059778.1">
    <property type="nucleotide sequence ID" value="NZ_JACHEK010000005.1"/>
</dbReference>